<reference evidence="4" key="1">
    <citation type="submission" date="2020-11" db="EMBL/GenBank/DDBJ databases">
        <authorList>
            <consortium name="DOE Joint Genome Institute"/>
            <person name="Ahrendt S."/>
            <person name="Riley R."/>
            <person name="Andreopoulos W."/>
            <person name="Labutti K."/>
            <person name="Pangilinan J."/>
            <person name="Ruiz-Duenas F.J."/>
            <person name="Barrasa J.M."/>
            <person name="Sanchez-Garcia M."/>
            <person name="Camarero S."/>
            <person name="Miyauchi S."/>
            <person name="Serrano A."/>
            <person name="Linde D."/>
            <person name="Babiker R."/>
            <person name="Drula E."/>
            <person name="Ayuso-Fernandez I."/>
            <person name="Pacheco R."/>
            <person name="Padilla G."/>
            <person name="Ferreira P."/>
            <person name="Barriuso J."/>
            <person name="Kellner H."/>
            <person name="Castanera R."/>
            <person name="Alfaro M."/>
            <person name="Ramirez L."/>
            <person name="Pisabarro A.G."/>
            <person name="Kuo A."/>
            <person name="Tritt A."/>
            <person name="Lipzen A."/>
            <person name="He G."/>
            <person name="Yan M."/>
            <person name="Ng V."/>
            <person name="Cullen D."/>
            <person name="Martin F."/>
            <person name="Rosso M.-N."/>
            <person name="Henrissat B."/>
            <person name="Hibbett D."/>
            <person name="Martinez A.T."/>
            <person name="Grigoriev I.V."/>
        </authorList>
    </citation>
    <scope>NUCLEOTIDE SEQUENCE</scope>
    <source>
        <strain evidence="4">AH 40177</strain>
    </source>
</reference>
<proteinExistence type="predicted"/>
<dbReference type="GO" id="GO:0000215">
    <property type="term" value="F:tRNA 2'-phosphotransferase activity"/>
    <property type="evidence" value="ECO:0007669"/>
    <property type="project" value="UniProtKB-EC"/>
</dbReference>
<evidence type="ECO:0000256" key="2">
    <source>
        <dbReference type="ARBA" id="ARBA00012007"/>
    </source>
</evidence>
<dbReference type="InterPro" id="IPR042080">
    <property type="entry name" value="RNA_2'-PTrans_N"/>
</dbReference>
<dbReference type="PANTHER" id="PTHR12684">
    <property type="entry name" value="PUTATIVE PHOSPHOTRANSFERASE"/>
    <property type="match status" value="1"/>
</dbReference>
<dbReference type="EMBL" id="JADNRY010000002">
    <property type="protein sequence ID" value="KAF9077937.1"/>
    <property type="molecule type" value="Genomic_DNA"/>
</dbReference>
<evidence type="ECO:0000313" key="5">
    <source>
        <dbReference type="Proteomes" id="UP000772434"/>
    </source>
</evidence>
<protein>
    <recommendedName>
        <fullName evidence="2">2'-phosphotransferase</fullName>
        <ecNumber evidence="2">2.7.1.160</ecNumber>
    </recommendedName>
</protein>
<gene>
    <name evidence="4" type="ORF">BDP27DRAFT_332970</name>
</gene>
<dbReference type="AlphaFoldDB" id="A0A9P5QBF3"/>
<dbReference type="InterPro" id="IPR002745">
    <property type="entry name" value="Ptrans_KptA/Tpt1"/>
</dbReference>
<dbReference type="PANTHER" id="PTHR12684:SF2">
    <property type="entry name" value="TRNA 2'-PHOSPHOTRANSFERASE 1"/>
    <property type="match status" value="1"/>
</dbReference>
<dbReference type="GO" id="GO:0006388">
    <property type="term" value="P:tRNA splicing, via endonucleolytic cleavage and ligation"/>
    <property type="evidence" value="ECO:0007669"/>
    <property type="project" value="TreeGrafter"/>
</dbReference>
<evidence type="ECO:0000313" key="4">
    <source>
        <dbReference type="EMBL" id="KAF9077937.1"/>
    </source>
</evidence>
<accession>A0A9P5QBF3</accession>
<dbReference type="Proteomes" id="UP000772434">
    <property type="component" value="Unassembled WGS sequence"/>
</dbReference>
<name>A0A9P5QBF3_9AGAR</name>
<dbReference type="OrthoDB" id="419694at2759"/>
<comment type="caution">
    <text evidence="4">The sequence shown here is derived from an EMBL/GenBank/DDBJ whole genome shotgun (WGS) entry which is preliminary data.</text>
</comment>
<keyword evidence="5" id="KW-1185">Reference proteome</keyword>
<comment type="catalytic activity">
    <reaction evidence="3">
        <text>2'-phospho-[ligated tRNA] + NAD(+) = mature tRNA + ADP-alpha-D-ribose 1'',2''-cyclic phosphate + nicotinamide</text>
        <dbReference type="Rhea" id="RHEA:23324"/>
        <dbReference type="Rhea" id="RHEA-COMP:11106"/>
        <dbReference type="Rhea" id="RHEA-COMP:11107"/>
        <dbReference type="ChEBI" id="CHEBI:17154"/>
        <dbReference type="ChEBI" id="CHEBI:57540"/>
        <dbReference type="ChEBI" id="CHEBI:76596"/>
        <dbReference type="ChEBI" id="CHEBI:82883"/>
        <dbReference type="ChEBI" id="CHEBI:85027"/>
        <dbReference type="EC" id="2.7.1.160"/>
    </reaction>
</comment>
<dbReference type="Pfam" id="PF01885">
    <property type="entry name" value="PTS_2-RNA"/>
    <property type="match status" value="1"/>
</dbReference>
<comment type="function">
    <text evidence="1">Catalyzes the last step of tRNA splicing, the transfer of the splice junction 2'-phosphate from ligated tRNA to NAD to produce ADP-ribose 1''-2'' cyclic phosphate.</text>
</comment>
<sequence length="151" mass="18117">MLFATLVNGRPYLHPLLLQRRLIATVETISPIRKKAYRLGHKPFKHWFENNHPKSIKYGPRLTWMLRHGAPGHNLYMRPDGFVLIEDLLKLEPLKHLYITDLRKIVGFDPIQRLQLKKLRPQRWFIRALKNHTISVRILIFHLCQLLHRRN</sequence>
<evidence type="ECO:0000256" key="3">
    <source>
        <dbReference type="ARBA" id="ARBA00047949"/>
    </source>
</evidence>
<dbReference type="EC" id="2.7.1.160" evidence="2"/>
<organism evidence="4 5">
    <name type="scientific">Rhodocollybia butyracea</name>
    <dbReference type="NCBI Taxonomy" id="206335"/>
    <lineage>
        <taxon>Eukaryota</taxon>
        <taxon>Fungi</taxon>
        <taxon>Dikarya</taxon>
        <taxon>Basidiomycota</taxon>
        <taxon>Agaricomycotina</taxon>
        <taxon>Agaricomycetes</taxon>
        <taxon>Agaricomycetidae</taxon>
        <taxon>Agaricales</taxon>
        <taxon>Marasmiineae</taxon>
        <taxon>Omphalotaceae</taxon>
        <taxon>Rhodocollybia</taxon>
    </lineage>
</organism>
<dbReference type="Gene3D" id="1.10.10.970">
    <property type="entry name" value="RNA 2'-phosphotransferase, Tpt1/KptA family, N-terminal domain"/>
    <property type="match status" value="1"/>
</dbReference>
<dbReference type="SUPFAM" id="SSF56399">
    <property type="entry name" value="ADP-ribosylation"/>
    <property type="match status" value="1"/>
</dbReference>
<evidence type="ECO:0000256" key="1">
    <source>
        <dbReference type="ARBA" id="ARBA00003343"/>
    </source>
</evidence>